<comment type="caution">
    <text evidence="2">The sequence shown here is derived from an EMBL/GenBank/DDBJ whole genome shotgun (WGS) entry which is preliminary data.</text>
</comment>
<evidence type="ECO:0000313" key="3">
    <source>
        <dbReference type="Proteomes" id="UP001342314"/>
    </source>
</evidence>
<feature type="region of interest" description="Disordered" evidence="1">
    <location>
        <begin position="1"/>
        <end position="24"/>
    </location>
</feature>
<evidence type="ECO:0000313" key="2">
    <source>
        <dbReference type="EMBL" id="GJN87460.1"/>
    </source>
</evidence>
<accession>A0AAV5GCH9</accession>
<feature type="compositionally biased region" description="Basic residues" evidence="1">
    <location>
        <begin position="1"/>
        <end position="13"/>
    </location>
</feature>
<proteinExistence type="predicted"/>
<dbReference type="Proteomes" id="UP001342314">
    <property type="component" value="Unassembled WGS sequence"/>
</dbReference>
<feature type="region of interest" description="Disordered" evidence="1">
    <location>
        <begin position="223"/>
        <end position="264"/>
    </location>
</feature>
<protein>
    <submittedName>
        <fullName evidence="2">Uncharacterized protein</fullName>
    </submittedName>
</protein>
<keyword evidence="3" id="KW-1185">Reference proteome</keyword>
<name>A0AAV5GCH9_9BASI</name>
<organism evidence="2 3">
    <name type="scientific">Rhodotorula paludigena</name>
    <dbReference type="NCBI Taxonomy" id="86838"/>
    <lineage>
        <taxon>Eukaryota</taxon>
        <taxon>Fungi</taxon>
        <taxon>Dikarya</taxon>
        <taxon>Basidiomycota</taxon>
        <taxon>Pucciniomycotina</taxon>
        <taxon>Microbotryomycetes</taxon>
        <taxon>Sporidiobolales</taxon>
        <taxon>Sporidiobolaceae</taxon>
        <taxon>Rhodotorula</taxon>
    </lineage>
</organism>
<dbReference type="AlphaFoldDB" id="A0AAV5GCH9"/>
<gene>
    <name evidence="2" type="ORF">Rhopal_000409-T1</name>
</gene>
<dbReference type="EMBL" id="BQKY01000001">
    <property type="protein sequence ID" value="GJN87460.1"/>
    <property type="molecule type" value="Genomic_DNA"/>
</dbReference>
<reference evidence="2 3" key="1">
    <citation type="submission" date="2021-12" db="EMBL/GenBank/DDBJ databases">
        <title>High titer production of polyol ester of fatty acids by Rhodotorula paludigena BS15 towards product separation-free biomass refinery.</title>
        <authorList>
            <person name="Mano J."/>
            <person name="Ono H."/>
            <person name="Tanaka T."/>
            <person name="Naito K."/>
            <person name="Sushida H."/>
            <person name="Ike M."/>
            <person name="Tokuyasu K."/>
            <person name="Kitaoka M."/>
        </authorList>
    </citation>
    <scope>NUCLEOTIDE SEQUENCE [LARGE SCALE GENOMIC DNA]</scope>
    <source>
        <strain evidence="2 3">BS15</strain>
    </source>
</reference>
<feature type="compositionally biased region" description="Basic and acidic residues" evidence="1">
    <location>
        <begin position="251"/>
        <end position="264"/>
    </location>
</feature>
<sequence length="302" mass="33732">MNPRRPSVRKKPTRAGEPPTQSAEPDRKLETFYHVAIGCFVAHLELKLGYEVHKHGIVTEWPVLELSVSGSRQEPLTLDDIDQDLHDDVLSVPTEDGGLTVAQVSVSVQKEATFAKVSVRFADGARSDASSHGTAWTPATPTLVLPWDLTKQHLKFIVDTAIGLDHFQRNSAAEDAFVAWYEKRYSGPLALSERELSALGKSYQAVFGFFKKWLEPDNLRTPFIYPPAPEPPSRQEEADDHESPLSGRAHSSSDRSKHYPDLKPMHGTTGVLYLYDKKTGETFEADRYGNPVLTHVPHAHTW</sequence>
<evidence type="ECO:0000256" key="1">
    <source>
        <dbReference type="SAM" id="MobiDB-lite"/>
    </source>
</evidence>